<dbReference type="AlphaFoldDB" id="A0A175YRN3"/>
<name>A0A175YRN3_DAUCS</name>
<protein>
    <submittedName>
        <fullName evidence="1">Uncharacterized protein</fullName>
    </submittedName>
</protein>
<sequence>MGTSEARNLMNQGRPKDISKLTGVIYVAAQFKLEALLVQESQFKNGA</sequence>
<keyword evidence="2" id="KW-1185">Reference proteome</keyword>
<reference evidence="1" key="2">
    <citation type="submission" date="2022-03" db="EMBL/GenBank/DDBJ databases">
        <title>Draft title - Genomic analysis of global carrot germplasm unveils the trajectory of domestication and the origin of high carotenoid orange carrot.</title>
        <authorList>
            <person name="Iorizzo M."/>
            <person name="Ellison S."/>
            <person name="Senalik D."/>
            <person name="Macko-Podgorni A."/>
            <person name="Grzebelus D."/>
            <person name="Bostan H."/>
            <person name="Rolling W."/>
            <person name="Curaba J."/>
            <person name="Simon P."/>
        </authorList>
    </citation>
    <scope>NUCLEOTIDE SEQUENCE</scope>
    <source>
        <tissue evidence="1">Leaf</tissue>
    </source>
</reference>
<evidence type="ECO:0000313" key="2">
    <source>
        <dbReference type="Proteomes" id="UP000077755"/>
    </source>
</evidence>
<proteinExistence type="predicted"/>
<reference evidence="1" key="1">
    <citation type="journal article" date="2016" name="Nat. Genet.">
        <title>A high-quality carrot genome assembly provides new insights into carotenoid accumulation and asterid genome evolution.</title>
        <authorList>
            <person name="Iorizzo M."/>
            <person name="Ellison S."/>
            <person name="Senalik D."/>
            <person name="Zeng P."/>
            <person name="Satapoomin P."/>
            <person name="Huang J."/>
            <person name="Bowman M."/>
            <person name="Iovene M."/>
            <person name="Sanseverino W."/>
            <person name="Cavagnaro P."/>
            <person name="Yildiz M."/>
            <person name="Macko-Podgorni A."/>
            <person name="Moranska E."/>
            <person name="Grzebelus E."/>
            <person name="Grzebelus D."/>
            <person name="Ashrafi H."/>
            <person name="Zheng Z."/>
            <person name="Cheng S."/>
            <person name="Spooner D."/>
            <person name="Van Deynze A."/>
            <person name="Simon P."/>
        </authorList>
    </citation>
    <scope>NUCLEOTIDE SEQUENCE</scope>
    <source>
        <tissue evidence="1">Leaf</tissue>
    </source>
</reference>
<dbReference type="EMBL" id="CP093350">
    <property type="protein sequence ID" value="WOH12990.1"/>
    <property type="molecule type" value="Genomic_DNA"/>
</dbReference>
<dbReference type="Gramene" id="KZM85502">
    <property type="protein sequence ID" value="KZM85502"/>
    <property type="gene ID" value="DCAR_027076"/>
</dbReference>
<gene>
    <name evidence="1" type="ORF">DCAR_0832499</name>
</gene>
<dbReference type="Proteomes" id="UP000077755">
    <property type="component" value="Chromosome 8"/>
</dbReference>
<organism evidence="1 2">
    <name type="scientific">Daucus carota subsp. sativus</name>
    <name type="common">Carrot</name>
    <dbReference type="NCBI Taxonomy" id="79200"/>
    <lineage>
        <taxon>Eukaryota</taxon>
        <taxon>Viridiplantae</taxon>
        <taxon>Streptophyta</taxon>
        <taxon>Embryophyta</taxon>
        <taxon>Tracheophyta</taxon>
        <taxon>Spermatophyta</taxon>
        <taxon>Magnoliopsida</taxon>
        <taxon>eudicotyledons</taxon>
        <taxon>Gunneridae</taxon>
        <taxon>Pentapetalae</taxon>
        <taxon>asterids</taxon>
        <taxon>campanulids</taxon>
        <taxon>Apiales</taxon>
        <taxon>Apiaceae</taxon>
        <taxon>Apioideae</taxon>
        <taxon>Scandiceae</taxon>
        <taxon>Daucinae</taxon>
        <taxon>Daucus</taxon>
        <taxon>Daucus sect. Daucus</taxon>
    </lineage>
</organism>
<accession>A0A175YRN3</accession>
<evidence type="ECO:0000313" key="1">
    <source>
        <dbReference type="EMBL" id="WOH12990.1"/>
    </source>
</evidence>